<reference evidence="2" key="2">
    <citation type="journal article" date="2023" name="BMC Genomics">
        <title>Pest status, molecular evolution, and epigenetic factors derived from the genome assembly of Frankliniella fusca, a thysanopteran phytovirus vector.</title>
        <authorList>
            <person name="Catto M.A."/>
            <person name="Labadie P.E."/>
            <person name="Jacobson A.L."/>
            <person name="Kennedy G.G."/>
            <person name="Srinivasan R."/>
            <person name="Hunt B.G."/>
        </authorList>
    </citation>
    <scope>NUCLEOTIDE SEQUENCE</scope>
    <source>
        <strain evidence="2">PL_HMW_Pooled</strain>
    </source>
</reference>
<keyword evidence="3" id="KW-1185">Reference proteome</keyword>
<dbReference type="AlphaFoldDB" id="A0AAE1H7B1"/>
<dbReference type="GO" id="GO:0008168">
    <property type="term" value="F:methyltransferase activity"/>
    <property type="evidence" value="ECO:0007669"/>
    <property type="project" value="UniProtKB-KW"/>
</dbReference>
<protein>
    <submittedName>
        <fullName evidence="2">5-methyltetrahydropteroyltriglutamate--homocysteine methyltransferase</fullName>
    </submittedName>
</protein>
<reference evidence="2" key="1">
    <citation type="submission" date="2021-07" db="EMBL/GenBank/DDBJ databases">
        <authorList>
            <person name="Catto M.A."/>
            <person name="Jacobson A."/>
            <person name="Kennedy G."/>
            <person name="Labadie P."/>
            <person name="Hunt B.G."/>
            <person name="Srinivasan R."/>
        </authorList>
    </citation>
    <scope>NUCLEOTIDE SEQUENCE</scope>
    <source>
        <strain evidence="2">PL_HMW_Pooled</strain>
        <tissue evidence="2">Head</tissue>
    </source>
</reference>
<evidence type="ECO:0000313" key="3">
    <source>
        <dbReference type="Proteomes" id="UP001219518"/>
    </source>
</evidence>
<accession>A0AAE1H7B1</accession>
<sequence length="130" mass="14304">MHEDATTARGSQESLVRSSSMSSAASPSASASAPASPLGPEPEPESDPADTVELQVAFSSSSNSEYIPNIPLEYIGIYLVYTHKSKWSTPRSLVFEFPFDDYIVRNSGFGSDVRYEKDKKEIIFLSLFKK</sequence>
<feature type="region of interest" description="Disordered" evidence="1">
    <location>
        <begin position="1"/>
        <end position="51"/>
    </location>
</feature>
<feature type="compositionally biased region" description="Low complexity" evidence="1">
    <location>
        <begin position="18"/>
        <end position="38"/>
    </location>
</feature>
<name>A0AAE1H7B1_9NEOP</name>
<dbReference type="Proteomes" id="UP001219518">
    <property type="component" value="Unassembled WGS sequence"/>
</dbReference>
<keyword evidence="2" id="KW-0489">Methyltransferase</keyword>
<dbReference type="EMBL" id="JAHWGI010000492">
    <property type="protein sequence ID" value="KAK3916122.1"/>
    <property type="molecule type" value="Genomic_DNA"/>
</dbReference>
<comment type="caution">
    <text evidence="2">The sequence shown here is derived from an EMBL/GenBank/DDBJ whole genome shotgun (WGS) entry which is preliminary data.</text>
</comment>
<dbReference type="GO" id="GO:0032259">
    <property type="term" value="P:methylation"/>
    <property type="evidence" value="ECO:0007669"/>
    <property type="project" value="UniProtKB-KW"/>
</dbReference>
<proteinExistence type="predicted"/>
<organism evidence="2 3">
    <name type="scientific">Frankliniella fusca</name>
    <dbReference type="NCBI Taxonomy" id="407009"/>
    <lineage>
        <taxon>Eukaryota</taxon>
        <taxon>Metazoa</taxon>
        <taxon>Ecdysozoa</taxon>
        <taxon>Arthropoda</taxon>
        <taxon>Hexapoda</taxon>
        <taxon>Insecta</taxon>
        <taxon>Pterygota</taxon>
        <taxon>Neoptera</taxon>
        <taxon>Paraneoptera</taxon>
        <taxon>Thysanoptera</taxon>
        <taxon>Terebrantia</taxon>
        <taxon>Thripoidea</taxon>
        <taxon>Thripidae</taxon>
        <taxon>Frankliniella</taxon>
    </lineage>
</organism>
<keyword evidence="2" id="KW-0808">Transferase</keyword>
<evidence type="ECO:0000256" key="1">
    <source>
        <dbReference type="SAM" id="MobiDB-lite"/>
    </source>
</evidence>
<evidence type="ECO:0000313" key="2">
    <source>
        <dbReference type="EMBL" id="KAK3916122.1"/>
    </source>
</evidence>
<gene>
    <name evidence="2" type="ORF">KUF71_025415</name>
</gene>
<feature type="compositionally biased region" description="Polar residues" evidence="1">
    <location>
        <begin position="8"/>
        <end position="17"/>
    </location>
</feature>